<gene>
    <name evidence="2" type="ORF">IE81DRAFT_320790</name>
</gene>
<evidence type="ECO:0008006" key="4">
    <source>
        <dbReference type="Google" id="ProtNLM"/>
    </source>
</evidence>
<feature type="signal peptide" evidence="1">
    <location>
        <begin position="1"/>
        <end position="21"/>
    </location>
</feature>
<evidence type="ECO:0000256" key="1">
    <source>
        <dbReference type="SAM" id="SignalP"/>
    </source>
</evidence>
<keyword evidence="1" id="KW-0732">Signal</keyword>
<evidence type="ECO:0000313" key="2">
    <source>
        <dbReference type="EMBL" id="PWN44825.1"/>
    </source>
</evidence>
<dbReference type="RefSeq" id="XP_025371985.1">
    <property type="nucleotide sequence ID" value="XM_025513138.1"/>
</dbReference>
<organism evidence="2 3">
    <name type="scientific">Ceraceosorus guamensis</name>
    <dbReference type="NCBI Taxonomy" id="1522189"/>
    <lineage>
        <taxon>Eukaryota</taxon>
        <taxon>Fungi</taxon>
        <taxon>Dikarya</taxon>
        <taxon>Basidiomycota</taxon>
        <taxon>Ustilaginomycotina</taxon>
        <taxon>Exobasidiomycetes</taxon>
        <taxon>Ceraceosorales</taxon>
        <taxon>Ceraceosoraceae</taxon>
        <taxon>Ceraceosorus</taxon>
    </lineage>
</organism>
<accession>A0A316WB22</accession>
<sequence>MLHTRARIPTSLAVYLPLTLAIESVGVDTTAKLALYVEAFALTRGLCQSPELFPSFRRAIVKQQISIASRSFQPD</sequence>
<proteinExistence type="predicted"/>
<reference evidence="2 3" key="1">
    <citation type="journal article" date="2018" name="Mol. Biol. Evol.">
        <title>Broad Genomic Sampling Reveals a Smut Pathogenic Ancestry of the Fungal Clade Ustilaginomycotina.</title>
        <authorList>
            <person name="Kijpornyongpan T."/>
            <person name="Mondo S.J."/>
            <person name="Barry K."/>
            <person name="Sandor L."/>
            <person name="Lee J."/>
            <person name="Lipzen A."/>
            <person name="Pangilinan J."/>
            <person name="LaButti K."/>
            <person name="Hainaut M."/>
            <person name="Henrissat B."/>
            <person name="Grigoriev I.V."/>
            <person name="Spatafora J.W."/>
            <person name="Aime M.C."/>
        </authorList>
    </citation>
    <scope>NUCLEOTIDE SEQUENCE [LARGE SCALE GENOMIC DNA]</scope>
    <source>
        <strain evidence="2 3">MCA 4658</strain>
    </source>
</reference>
<keyword evidence="3" id="KW-1185">Reference proteome</keyword>
<dbReference type="EMBL" id="KZ819358">
    <property type="protein sequence ID" value="PWN44825.1"/>
    <property type="molecule type" value="Genomic_DNA"/>
</dbReference>
<dbReference type="Proteomes" id="UP000245783">
    <property type="component" value="Unassembled WGS sequence"/>
</dbReference>
<dbReference type="AlphaFoldDB" id="A0A316WB22"/>
<evidence type="ECO:0000313" key="3">
    <source>
        <dbReference type="Proteomes" id="UP000245783"/>
    </source>
</evidence>
<protein>
    <recommendedName>
        <fullName evidence="4">Secreted protein</fullName>
    </recommendedName>
</protein>
<name>A0A316WB22_9BASI</name>
<dbReference type="GeneID" id="37035008"/>
<feature type="chain" id="PRO_5016329031" description="Secreted protein" evidence="1">
    <location>
        <begin position="22"/>
        <end position="75"/>
    </location>
</feature>
<dbReference type="InParanoid" id="A0A316WB22"/>